<evidence type="ECO:0000256" key="1">
    <source>
        <dbReference type="ARBA" id="ARBA00006847"/>
    </source>
</evidence>
<dbReference type="PANTHER" id="PTHR47957:SF3">
    <property type="entry name" value="ATP-DEPENDENT HELICASE HRQ1"/>
    <property type="match status" value="1"/>
</dbReference>
<dbReference type="InterPro" id="IPR006483">
    <property type="entry name" value="CRISPR-assoc_Cas3_HD"/>
</dbReference>
<keyword evidence="6" id="KW-0378">Hydrolase</keyword>
<evidence type="ECO:0000256" key="8">
    <source>
        <dbReference type="ARBA" id="ARBA00022840"/>
    </source>
</evidence>
<dbReference type="NCBIfam" id="TIGR01596">
    <property type="entry name" value="cas3_HD"/>
    <property type="match status" value="1"/>
</dbReference>
<keyword evidence="14" id="KW-1185">Reference proteome</keyword>
<evidence type="ECO:0000259" key="12">
    <source>
        <dbReference type="PROSITE" id="PS51643"/>
    </source>
</evidence>
<protein>
    <submittedName>
        <fullName evidence="13">CRISPR-associated helicase/endonuclease Cas3</fullName>
    </submittedName>
</protein>
<keyword evidence="4" id="KW-0479">Metal-binding</keyword>
<evidence type="ECO:0000256" key="2">
    <source>
        <dbReference type="ARBA" id="ARBA00009046"/>
    </source>
</evidence>
<comment type="similarity">
    <text evidence="1">In the N-terminal section; belongs to the CRISPR-associated nuclease Cas3-HD family.</text>
</comment>
<evidence type="ECO:0000256" key="5">
    <source>
        <dbReference type="ARBA" id="ARBA00022741"/>
    </source>
</evidence>
<dbReference type="Proteomes" id="UP000188458">
    <property type="component" value="Unassembled WGS sequence"/>
</dbReference>
<keyword evidence="9" id="KW-0051">Antiviral defense</keyword>
<dbReference type="GO" id="GO:0036297">
    <property type="term" value="P:interstrand cross-link repair"/>
    <property type="evidence" value="ECO:0007669"/>
    <property type="project" value="TreeGrafter"/>
</dbReference>
<dbReference type="GO" id="GO:0051607">
    <property type="term" value="P:defense response to virus"/>
    <property type="evidence" value="ECO:0007669"/>
    <property type="project" value="UniProtKB-KW"/>
</dbReference>
<dbReference type="PROSITE" id="PS51194">
    <property type="entry name" value="HELICASE_CTER"/>
    <property type="match status" value="1"/>
</dbReference>
<dbReference type="GO" id="GO:0006289">
    <property type="term" value="P:nucleotide-excision repair"/>
    <property type="evidence" value="ECO:0007669"/>
    <property type="project" value="TreeGrafter"/>
</dbReference>
<dbReference type="InterPro" id="IPR027417">
    <property type="entry name" value="P-loop_NTPase"/>
</dbReference>
<evidence type="ECO:0000313" key="13">
    <source>
        <dbReference type="EMBL" id="OOE05043.1"/>
    </source>
</evidence>
<dbReference type="PROSITE" id="PS51643">
    <property type="entry name" value="HD_CAS3"/>
    <property type="match status" value="1"/>
</dbReference>
<dbReference type="GO" id="GO:0046872">
    <property type="term" value="F:metal ion binding"/>
    <property type="evidence" value="ECO:0007669"/>
    <property type="project" value="UniProtKB-KW"/>
</dbReference>
<dbReference type="InterPro" id="IPR014001">
    <property type="entry name" value="Helicase_ATP-bd"/>
</dbReference>
<dbReference type="GO" id="GO:0016787">
    <property type="term" value="F:hydrolase activity"/>
    <property type="evidence" value="ECO:0007669"/>
    <property type="project" value="UniProtKB-KW"/>
</dbReference>
<gene>
    <name evidence="13" type="ORF">BO219_06590</name>
</gene>
<dbReference type="GO" id="GO:0004518">
    <property type="term" value="F:nuclease activity"/>
    <property type="evidence" value="ECO:0007669"/>
    <property type="project" value="UniProtKB-KW"/>
</dbReference>
<dbReference type="SMART" id="SM00487">
    <property type="entry name" value="DEXDc"/>
    <property type="match status" value="1"/>
</dbReference>
<evidence type="ECO:0000256" key="4">
    <source>
        <dbReference type="ARBA" id="ARBA00022723"/>
    </source>
</evidence>
<dbReference type="PROSITE" id="PS51192">
    <property type="entry name" value="HELICASE_ATP_BIND_1"/>
    <property type="match status" value="1"/>
</dbReference>
<dbReference type="NCBIfam" id="TIGR01587">
    <property type="entry name" value="cas3_core"/>
    <property type="match status" value="1"/>
</dbReference>
<dbReference type="InterPro" id="IPR011545">
    <property type="entry name" value="DEAD/DEAH_box_helicase_dom"/>
</dbReference>
<dbReference type="InterPro" id="IPR038257">
    <property type="entry name" value="CRISPR-assoc_Cas3_HD_sf"/>
</dbReference>
<proteinExistence type="inferred from homology"/>
<dbReference type="SMART" id="SM00490">
    <property type="entry name" value="HELICc"/>
    <property type="match status" value="1"/>
</dbReference>
<organism evidence="13 14">
    <name type="scientific">Anoxybacillus kestanbolensis</name>
    <dbReference type="NCBI Taxonomy" id="227476"/>
    <lineage>
        <taxon>Bacteria</taxon>
        <taxon>Bacillati</taxon>
        <taxon>Bacillota</taxon>
        <taxon>Bacilli</taxon>
        <taxon>Bacillales</taxon>
        <taxon>Anoxybacillaceae</taxon>
        <taxon>Anoxybacillus</taxon>
    </lineage>
</organism>
<keyword evidence="3" id="KW-0540">Nuclease</keyword>
<keyword evidence="5" id="KW-0547">Nucleotide-binding</keyword>
<dbReference type="GO" id="GO:0043138">
    <property type="term" value="F:3'-5' DNA helicase activity"/>
    <property type="evidence" value="ECO:0007669"/>
    <property type="project" value="TreeGrafter"/>
</dbReference>
<reference evidence="14" key="1">
    <citation type="submission" date="2016-11" db="EMBL/GenBank/DDBJ databases">
        <title>Draft genome sequence of Anoxybacillus sp. strain 103 isolated from the Qarvajar hot spring in Nagorno-Karabach.</title>
        <authorList>
            <person name="Hovhannisyan P."/>
            <person name="Panosyan H."/>
            <person name="Birkeland N.-K."/>
        </authorList>
    </citation>
    <scope>NUCLEOTIDE SEQUENCE [LARGE SCALE GENOMIC DNA]</scope>
    <source>
        <strain evidence="14">103</strain>
    </source>
</reference>
<evidence type="ECO:0000256" key="3">
    <source>
        <dbReference type="ARBA" id="ARBA00022722"/>
    </source>
</evidence>
<dbReference type="Gene3D" id="1.10.3210.30">
    <property type="match status" value="1"/>
</dbReference>
<dbReference type="InterPro" id="IPR054712">
    <property type="entry name" value="Cas3-like_dom"/>
</dbReference>
<comment type="caution">
    <text evidence="13">The sequence shown here is derived from an EMBL/GenBank/DDBJ whole genome shotgun (WGS) entry which is preliminary data.</text>
</comment>
<dbReference type="EMBL" id="MQAD01000005">
    <property type="protein sequence ID" value="OOE05043.1"/>
    <property type="molecule type" value="Genomic_DNA"/>
</dbReference>
<dbReference type="GO" id="GO:0003676">
    <property type="term" value="F:nucleic acid binding"/>
    <property type="evidence" value="ECO:0007669"/>
    <property type="project" value="InterPro"/>
</dbReference>
<keyword evidence="8" id="KW-0067">ATP-binding</keyword>
<accession>A0A1V3FTK8</accession>
<sequence length="780" mass="92287">MMNELYSHPNYPLQRHIEGVKWLSSQFLREKNLSFTEQEWVQTLVEHVAFFHDIGKSHRYFQDYICGLNVPKQLKTHALLSAFVFMAFIEKYENIEELWKYISFVIIKRHHGDLHDLLEEWKQFSSEMEQQLLNQIEAIDFQQLNDTYMHFIPELSKHPLAKSDFENAVRNLFKQSRNIRRYVMRWNQENDSLVPYVRFLFLFSLLLDADKSEAGIIQKETKSFFERCAIPSSLIEVYKQKRNWDRNKINELRERAFEEITTIPIDVANHFYSLQLPTGMGKTLASLQFAIRLREAIEKEKGVTPRIVYSLPFLSIIDQTASVLEDIFRSNNKVVDQRLFLSHHHLAEMQYSLAQDEERYDVDYDVAKLLIEGWNSEIVLTTFVQLFHTIFTNRNKLIRKFHRLANAIIIIDEVQAIPHRYWLVVKEMFRILAEELNCYFVFSTATTPAIFQRDEMVQLVEPSTYFQALSRVQLFPYVQKNMTIDEFVNQLCLDEEKSYLFIVNTIDCAKNLYEKLAEHICSEKMTFLSTHIPPKERLRRIQEIKNGTYRVVVSTQLVEAGVDIDFDVVYRDLAPLDSIHQAAGRCNRNGLKKGEVYVISLTDGRRRYASYIYDLVRIDLTHSLLNNYSVIEESEFFSLIEKYFEQLSLKMNNRESIQLLNGIKSLYFDGEATTERVPISHFRLIEEGEDKFDVFIELEEEAKTIFQRFEKIIRIKDPFERQKRFAAMKASFYQYVVSIPRKVSHKPPILYGIGYVNIDMLDDFYDQVLGYKTKSEGMIW</sequence>
<feature type="domain" description="HD Cas3-type" evidence="12">
    <location>
        <begin position="6"/>
        <end position="212"/>
    </location>
</feature>
<dbReference type="CDD" id="cd17930">
    <property type="entry name" value="DEXHc_cas3"/>
    <property type="match status" value="1"/>
</dbReference>
<evidence type="ECO:0000313" key="14">
    <source>
        <dbReference type="Proteomes" id="UP000188458"/>
    </source>
</evidence>
<dbReference type="AlphaFoldDB" id="A0A1V3FTK8"/>
<evidence type="ECO:0000259" key="11">
    <source>
        <dbReference type="PROSITE" id="PS51194"/>
    </source>
</evidence>
<name>A0A1V3FTK8_9BACL</name>
<feature type="domain" description="Helicase ATP-binding" evidence="10">
    <location>
        <begin position="263"/>
        <end position="465"/>
    </location>
</feature>
<keyword evidence="7" id="KW-0347">Helicase</keyword>
<dbReference type="Gene3D" id="3.40.50.300">
    <property type="entry name" value="P-loop containing nucleotide triphosphate hydrolases"/>
    <property type="match status" value="2"/>
</dbReference>
<evidence type="ECO:0000256" key="7">
    <source>
        <dbReference type="ARBA" id="ARBA00022806"/>
    </source>
</evidence>
<evidence type="ECO:0000259" key="10">
    <source>
        <dbReference type="PROSITE" id="PS51192"/>
    </source>
</evidence>
<dbReference type="Pfam" id="PF22590">
    <property type="entry name" value="Cas3-like_C_2"/>
    <property type="match status" value="1"/>
</dbReference>
<comment type="similarity">
    <text evidence="2">In the central section; belongs to the CRISPR-associated helicase Cas3 family.</text>
</comment>
<dbReference type="InterPro" id="IPR006474">
    <property type="entry name" value="Helicase_Cas3_CRISPR-ass_core"/>
</dbReference>
<dbReference type="Pfam" id="PF00270">
    <property type="entry name" value="DEAD"/>
    <property type="match status" value="1"/>
</dbReference>
<dbReference type="GO" id="GO:0005524">
    <property type="term" value="F:ATP binding"/>
    <property type="evidence" value="ECO:0007669"/>
    <property type="project" value="UniProtKB-KW"/>
</dbReference>
<dbReference type="SUPFAM" id="SSF52540">
    <property type="entry name" value="P-loop containing nucleoside triphosphate hydrolases"/>
    <property type="match status" value="1"/>
</dbReference>
<dbReference type="CDD" id="cd09641">
    <property type="entry name" value="Cas3''_I"/>
    <property type="match status" value="1"/>
</dbReference>
<evidence type="ECO:0000256" key="6">
    <source>
        <dbReference type="ARBA" id="ARBA00022801"/>
    </source>
</evidence>
<dbReference type="PANTHER" id="PTHR47957">
    <property type="entry name" value="ATP-DEPENDENT HELICASE HRQ1"/>
    <property type="match status" value="1"/>
</dbReference>
<feature type="domain" description="Helicase C-terminal" evidence="11">
    <location>
        <begin position="483"/>
        <end position="631"/>
    </location>
</feature>
<evidence type="ECO:0000256" key="9">
    <source>
        <dbReference type="ARBA" id="ARBA00023118"/>
    </source>
</evidence>
<dbReference type="InterPro" id="IPR001650">
    <property type="entry name" value="Helicase_C-like"/>
</dbReference>